<dbReference type="RefSeq" id="WP_015439639.1">
    <property type="nucleotide sequence ID" value="NC_020520.1"/>
</dbReference>
<dbReference type="InterPro" id="IPR000868">
    <property type="entry name" value="Isochorismatase-like_dom"/>
</dbReference>
<evidence type="ECO:0000256" key="1">
    <source>
        <dbReference type="ARBA" id="ARBA00022801"/>
    </source>
</evidence>
<accession>A0A6C7E025</accession>
<sequence>MSTLTDRDRTALVVIDMQQAVVANGHEVERVVANIDTLIARARSGDTPVIWVQHADDEMPSGSAGWEFVPELAPASGEAIIAKRFGDSFEETDLESTLSDLGVGRLIVTGAQTDACVRSTLHGAVARGYDTVLVGDAHTTEDMREWGSPLSPEQAIAYTNMYWNFTAAPGRTCATVTTDEVDFAT</sequence>
<reference evidence="3 4" key="1">
    <citation type="journal article" date="2013" name="Int. J. Syst. Evol. Microbiol.">
        <title>Ilumatobacter nonamiense sp. nov. and Ilumatobacter coccineum sp. nov., isolated from seashore sand.</title>
        <authorList>
            <person name="Matsumoto A."/>
            <person name="Kasai H."/>
            <person name="Matsuo Y."/>
            <person name="Shizuri Y."/>
            <person name="Ichikawa N."/>
            <person name="Fujita N."/>
            <person name="Omura S."/>
            <person name="Takahashi Y."/>
        </authorList>
    </citation>
    <scope>NUCLEOTIDE SEQUENCE [LARGE SCALE GENOMIC DNA]</scope>
    <source>
        <strain evidence="4">NBRC 103263 / KCTC 29153 / YM16-304</strain>
    </source>
</reference>
<keyword evidence="1" id="KW-0378">Hydrolase</keyword>
<dbReference type="InterPro" id="IPR036380">
    <property type="entry name" value="Isochorismatase-like_sf"/>
</dbReference>
<evidence type="ECO:0000313" key="4">
    <source>
        <dbReference type="Proteomes" id="UP000011863"/>
    </source>
</evidence>
<dbReference type="Pfam" id="PF00857">
    <property type="entry name" value="Isochorismatase"/>
    <property type="match status" value="1"/>
</dbReference>
<dbReference type="EMBL" id="AP012057">
    <property type="protein sequence ID" value="BAN00391.1"/>
    <property type="molecule type" value="Genomic_DNA"/>
</dbReference>
<dbReference type="KEGG" id="aym:YM304_00770"/>
<dbReference type="OrthoDB" id="3174612at2"/>
<dbReference type="GO" id="GO:0016787">
    <property type="term" value="F:hydrolase activity"/>
    <property type="evidence" value="ECO:0007669"/>
    <property type="project" value="UniProtKB-KW"/>
</dbReference>
<dbReference type="PANTHER" id="PTHR43540">
    <property type="entry name" value="PEROXYUREIDOACRYLATE/UREIDOACRYLATE AMIDOHYDROLASE-RELATED"/>
    <property type="match status" value="1"/>
</dbReference>
<dbReference type="AlphaFoldDB" id="A0A6C7E025"/>
<evidence type="ECO:0000259" key="2">
    <source>
        <dbReference type="Pfam" id="PF00857"/>
    </source>
</evidence>
<proteinExistence type="predicted"/>
<gene>
    <name evidence="3" type="ORF">YM304_00770</name>
</gene>
<evidence type="ECO:0000313" key="3">
    <source>
        <dbReference type="EMBL" id="BAN00391.1"/>
    </source>
</evidence>
<dbReference type="Proteomes" id="UP000011863">
    <property type="component" value="Chromosome"/>
</dbReference>
<protein>
    <submittedName>
        <fullName evidence="3">Isochorismatase family protein</fullName>
    </submittedName>
</protein>
<feature type="domain" description="Isochorismatase-like" evidence="2">
    <location>
        <begin position="10"/>
        <end position="142"/>
    </location>
</feature>
<dbReference type="InterPro" id="IPR050272">
    <property type="entry name" value="Isochorismatase-like_hydrls"/>
</dbReference>
<dbReference type="CDD" id="cd01014">
    <property type="entry name" value="nicotinamidase_related"/>
    <property type="match status" value="1"/>
</dbReference>
<dbReference type="SUPFAM" id="SSF52499">
    <property type="entry name" value="Isochorismatase-like hydrolases"/>
    <property type="match status" value="1"/>
</dbReference>
<dbReference type="PANTHER" id="PTHR43540:SF1">
    <property type="entry name" value="ISOCHORISMATASE HYDROLASE"/>
    <property type="match status" value="1"/>
</dbReference>
<keyword evidence="4" id="KW-1185">Reference proteome</keyword>
<organism evidence="3 4">
    <name type="scientific">Ilumatobacter coccineus (strain NBRC 103263 / KCTC 29153 / YM16-304)</name>
    <dbReference type="NCBI Taxonomy" id="1313172"/>
    <lineage>
        <taxon>Bacteria</taxon>
        <taxon>Bacillati</taxon>
        <taxon>Actinomycetota</taxon>
        <taxon>Acidimicrobiia</taxon>
        <taxon>Acidimicrobiales</taxon>
        <taxon>Ilumatobacteraceae</taxon>
        <taxon>Ilumatobacter</taxon>
    </lineage>
</organism>
<dbReference type="Gene3D" id="3.40.50.850">
    <property type="entry name" value="Isochorismatase-like"/>
    <property type="match status" value="1"/>
</dbReference>
<name>A0A6C7E025_ILUCY</name>